<dbReference type="Gene3D" id="2.60.120.330">
    <property type="entry name" value="B-lactam Antibiotic, Isopenicillin N Synthase, Chain"/>
    <property type="match status" value="1"/>
</dbReference>
<dbReference type="OrthoDB" id="288590at2759"/>
<organism evidence="3 7">
    <name type="scientific">Didymodactylos carnosus</name>
    <dbReference type="NCBI Taxonomy" id="1234261"/>
    <lineage>
        <taxon>Eukaryota</taxon>
        <taxon>Metazoa</taxon>
        <taxon>Spiralia</taxon>
        <taxon>Gnathifera</taxon>
        <taxon>Rotifera</taxon>
        <taxon>Eurotatoria</taxon>
        <taxon>Bdelloidea</taxon>
        <taxon>Philodinida</taxon>
        <taxon>Philodinidae</taxon>
        <taxon>Didymodactylos</taxon>
    </lineage>
</organism>
<proteinExistence type="inferred from homology"/>
<dbReference type="EMBL" id="CAJNOQ010011894">
    <property type="protein sequence ID" value="CAF1287434.1"/>
    <property type="molecule type" value="Genomic_DNA"/>
</dbReference>
<name>A0A815D1E9_9BILA</name>
<keyword evidence="1" id="KW-0408">Iron</keyword>
<comment type="similarity">
    <text evidence="1">Belongs to the iron/ascorbate-dependent oxidoreductase family.</text>
</comment>
<dbReference type="Proteomes" id="UP000677228">
    <property type="component" value="Unassembled WGS sequence"/>
</dbReference>
<dbReference type="InterPro" id="IPR026992">
    <property type="entry name" value="DIOX_N"/>
</dbReference>
<keyword evidence="7" id="KW-1185">Reference proteome</keyword>
<dbReference type="SUPFAM" id="SSF51197">
    <property type="entry name" value="Clavaminate synthase-like"/>
    <property type="match status" value="1"/>
</dbReference>
<evidence type="ECO:0000313" key="6">
    <source>
        <dbReference type="EMBL" id="CAF4278329.1"/>
    </source>
</evidence>
<dbReference type="Proteomes" id="UP000663829">
    <property type="component" value="Unassembled WGS sequence"/>
</dbReference>
<dbReference type="InterPro" id="IPR044861">
    <property type="entry name" value="IPNS-like_FE2OG_OXY"/>
</dbReference>
<evidence type="ECO:0000313" key="5">
    <source>
        <dbReference type="EMBL" id="CAF4089922.1"/>
    </source>
</evidence>
<dbReference type="EMBL" id="CAJOBA010054857">
    <property type="protein sequence ID" value="CAF4278329.1"/>
    <property type="molecule type" value="Genomic_DNA"/>
</dbReference>
<dbReference type="InterPro" id="IPR050231">
    <property type="entry name" value="Iron_ascorbate_oxido_reductase"/>
</dbReference>
<feature type="domain" description="Fe2OG dioxygenase" evidence="2">
    <location>
        <begin position="174"/>
        <end position="283"/>
    </location>
</feature>
<dbReference type="GO" id="GO:0046872">
    <property type="term" value="F:metal ion binding"/>
    <property type="evidence" value="ECO:0007669"/>
    <property type="project" value="UniProtKB-KW"/>
</dbReference>
<reference evidence="3" key="1">
    <citation type="submission" date="2021-02" db="EMBL/GenBank/DDBJ databases">
        <authorList>
            <person name="Nowell W R."/>
        </authorList>
    </citation>
    <scope>NUCLEOTIDE SEQUENCE</scope>
</reference>
<comment type="caution">
    <text evidence="3">The sequence shown here is derived from an EMBL/GenBank/DDBJ whole genome shotgun (WGS) entry which is preliminary data.</text>
</comment>
<dbReference type="AlphaFoldDB" id="A0A815D1E9"/>
<gene>
    <name evidence="3" type="ORF">GPM918_LOCUS27861</name>
    <name evidence="4" type="ORF">OVA965_LOCUS36402</name>
    <name evidence="5" type="ORF">SRO942_LOCUS28269</name>
    <name evidence="6" type="ORF">TMI583_LOCUS37411</name>
</gene>
<dbReference type="GO" id="GO:0016491">
    <property type="term" value="F:oxidoreductase activity"/>
    <property type="evidence" value="ECO:0007669"/>
    <property type="project" value="UniProtKB-KW"/>
</dbReference>
<protein>
    <recommendedName>
        <fullName evidence="2">Fe2OG dioxygenase domain-containing protein</fullName>
    </recommendedName>
</protein>
<accession>A0A815D1E9</accession>
<evidence type="ECO:0000313" key="4">
    <source>
        <dbReference type="EMBL" id="CAF1488912.1"/>
    </source>
</evidence>
<dbReference type="InterPro" id="IPR005123">
    <property type="entry name" value="Oxoglu/Fe-dep_dioxygenase_dom"/>
</dbReference>
<evidence type="ECO:0000256" key="1">
    <source>
        <dbReference type="RuleBase" id="RU003682"/>
    </source>
</evidence>
<evidence type="ECO:0000313" key="7">
    <source>
        <dbReference type="Proteomes" id="UP000663829"/>
    </source>
</evidence>
<dbReference type="Proteomes" id="UP000681722">
    <property type="component" value="Unassembled WGS sequence"/>
</dbReference>
<dbReference type="PANTHER" id="PTHR47990">
    <property type="entry name" value="2-OXOGLUTARATE (2OG) AND FE(II)-DEPENDENT OXYGENASE SUPERFAMILY PROTEIN-RELATED"/>
    <property type="match status" value="1"/>
</dbReference>
<dbReference type="PROSITE" id="PS51471">
    <property type="entry name" value="FE2OG_OXY"/>
    <property type="match status" value="1"/>
</dbReference>
<keyword evidence="1" id="KW-0560">Oxidoreductase</keyword>
<dbReference type="InterPro" id="IPR027443">
    <property type="entry name" value="IPNS-like_sf"/>
</dbReference>
<dbReference type="EMBL" id="CAJNOK010032903">
    <property type="protein sequence ID" value="CAF1488912.1"/>
    <property type="molecule type" value="Genomic_DNA"/>
</dbReference>
<evidence type="ECO:0000259" key="2">
    <source>
        <dbReference type="PROSITE" id="PS51471"/>
    </source>
</evidence>
<sequence>MTVPFPDFPESVPTAPLVVIDYNLLVQKDPEELNRLFKASTDLGFFYLKVGAQLDPIPIFTLAESVFGQSLDTKMKYAMDGKNGVYFGYKAVGSTYTDKKGTPDMIEFWNIAKDEILMQDATDHPKPILDAKEVLKQFIIKSHDIVLVILEILSTKLGLDPHALPDLHRLTHPSGDQLRLTKSIICPFQQQLSPHVALGAHTDFGSVTILFNRLGGLQVLKPDGEWTYVRPLPDHAIVNLGDAMVKLSNGLLKSNIHRVVAPPWLSVEDEVVDRFSVVYFSRPENDVHMTSLLGHGEQEQDADHVLTAQEWIARRVKNFQTANYKDETSYEMRKGTEGNRDDGVYV</sequence>
<dbReference type="Pfam" id="PF03171">
    <property type="entry name" value="2OG-FeII_Oxy"/>
    <property type="match status" value="1"/>
</dbReference>
<dbReference type="EMBL" id="CAJOBC010030944">
    <property type="protein sequence ID" value="CAF4089922.1"/>
    <property type="molecule type" value="Genomic_DNA"/>
</dbReference>
<dbReference type="Pfam" id="PF14226">
    <property type="entry name" value="DIOX_N"/>
    <property type="match status" value="1"/>
</dbReference>
<evidence type="ECO:0000313" key="3">
    <source>
        <dbReference type="EMBL" id="CAF1287434.1"/>
    </source>
</evidence>
<dbReference type="Proteomes" id="UP000682733">
    <property type="component" value="Unassembled WGS sequence"/>
</dbReference>
<keyword evidence="1" id="KW-0479">Metal-binding</keyword>